<dbReference type="InterPro" id="IPR022742">
    <property type="entry name" value="Hydrolase_4"/>
</dbReference>
<dbReference type="InterPro" id="IPR029058">
    <property type="entry name" value="AB_hydrolase_fold"/>
</dbReference>
<reference evidence="2 3" key="1">
    <citation type="journal article" date="2024" name="bioRxiv">
        <title>Comparative genomics of Cryptococcus and Kwoniella reveals pathogenesis evolution and contrasting karyotype dynamics via intercentromeric recombination or chromosome fusion.</title>
        <authorList>
            <person name="Coelho M.A."/>
            <person name="David-Palma M."/>
            <person name="Shea T."/>
            <person name="Bowers K."/>
            <person name="McGinley-Smith S."/>
            <person name="Mohammad A.W."/>
            <person name="Gnirke A."/>
            <person name="Yurkov A.M."/>
            <person name="Nowrousian M."/>
            <person name="Sun S."/>
            <person name="Cuomo C.A."/>
            <person name="Heitman J."/>
        </authorList>
    </citation>
    <scope>NUCLEOTIDE SEQUENCE [LARGE SCALE GENOMIC DNA]</scope>
    <source>
        <strain evidence="2 3">CBS 13917</strain>
    </source>
</reference>
<dbReference type="EMBL" id="JBCAWK010000001">
    <property type="protein sequence ID" value="KAK8869772.1"/>
    <property type="molecule type" value="Genomic_DNA"/>
</dbReference>
<comment type="caution">
    <text evidence="2">The sequence shown here is derived from an EMBL/GenBank/DDBJ whole genome shotgun (WGS) entry which is preliminary data.</text>
</comment>
<sequence>MPLHNPFWEIIEPHLVSLGLYTVEDPTYGRWLLPPHPPHLTLINDPDVTHHYRRVFLPPYSAFKSKQEAYDSTQIIHAEDVKLVKEELETGVRLGGRWVFYSTWEMEHEPKGGWEGGGRGRGRDLVLIHGLSDYGLRYAPHVPYFLRCGFRVITPDLPSNDIAHGRNQRKVFLSGASMGGWTVLYYLLKYPPTSSPEVVVSQAAVADVEPPQEGWGKGYGQVERPRKDEKTRIQVAGAFVLCPMVEALCYHAWLRVGTGLALLEGMVELERRAEEINVPIRLVHGNADRATSHLGTLRLFDRLPNPDKEIEIYDGYEHIMLKVGSDQADDEKRQRVLADWKSWLLQRC</sequence>
<proteinExistence type="predicted"/>
<dbReference type="RefSeq" id="XP_066806018.1">
    <property type="nucleotide sequence ID" value="XM_066943476.1"/>
</dbReference>
<dbReference type="SUPFAM" id="SSF53474">
    <property type="entry name" value="alpha/beta-Hydrolases"/>
    <property type="match status" value="1"/>
</dbReference>
<evidence type="ECO:0000259" key="1">
    <source>
        <dbReference type="Pfam" id="PF12146"/>
    </source>
</evidence>
<dbReference type="PANTHER" id="PTHR11614">
    <property type="entry name" value="PHOSPHOLIPASE-RELATED"/>
    <property type="match status" value="1"/>
</dbReference>
<evidence type="ECO:0000313" key="3">
    <source>
        <dbReference type="Proteomes" id="UP001388673"/>
    </source>
</evidence>
<dbReference type="Pfam" id="PF12146">
    <property type="entry name" value="Hydrolase_4"/>
    <property type="match status" value="1"/>
</dbReference>
<protein>
    <recommendedName>
        <fullName evidence="1">Serine aminopeptidase S33 domain-containing protein</fullName>
    </recommendedName>
</protein>
<gene>
    <name evidence="2" type="ORF">IAR55_000340</name>
</gene>
<accession>A0AAW0Z6C4</accession>
<dbReference type="InterPro" id="IPR051044">
    <property type="entry name" value="MAG_DAG_Lipase"/>
</dbReference>
<dbReference type="KEGG" id="kne:92177600"/>
<dbReference type="GeneID" id="92177600"/>
<evidence type="ECO:0000313" key="2">
    <source>
        <dbReference type="EMBL" id="KAK8869772.1"/>
    </source>
</evidence>
<name>A0AAW0Z6C4_9TREE</name>
<organism evidence="2 3">
    <name type="scientific">Kwoniella newhampshirensis</name>
    <dbReference type="NCBI Taxonomy" id="1651941"/>
    <lineage>
        <taxon>Eukaryota</taxon>
        <taxon>Fungi</taxon>
        <taxon>Dikarya</taxon>
        <taxon>Basidiomycota</taxon>
        <taxon>Agaricomycotina</taxon>
        <taxon>Tremellomycetes</taxon>
        <taxon>Tremellales</taxon>
        <taxon>Cryptococcaceae</taxon>
        <taxon>Kwoniella</taxon>
    </lineage>
</organism>
<dbReference type="Gene3D" id="3.40.50.1820">
    <property type="entry name" value="alpha/beta hydrolase"/>
    <property type="match status" value="1"/>
</dbReference>
<feature type="domain" description="Serine aminopeptidase S33" evidence="1">
    <location>
        <begin position="165"/>
        <end position="321"/>
    </location>
</feature>
<dbReference type="Proteomes" id="UP001388673">
    <property type="component" value="Unassembled WGS sequence"/>
</dbReference>
<keyword evidence="3" id="KW-1185">Reference proteome</keyword>
<dbReference type="AlphaFoldDB" id="A0AAW0Z6C4"/>